<dbReference type="InterPro" id="IPR010987">
    <property type="entry name" value="Glutathione-S-Trfase_C-like"/>
</dbReference>
<accession>A0A5J5FB47</accession>
<dbReference type="InterPro" id="IPR036249">
    <property type="entry name" value="Thioredoxin-like_sf"/>
</dbReference>
<feature type="domain" description="GST C-terminal" evidence="2">
    <location>
        <begin position="90"/>
        <end position="226"/>
    </location>
</feature>
<dbReference type="SFLD" id="SFLDS00019">
    <property type="entry name" value="Glutathione_Transferase_(cytos"/>
    <property type="match status" value="1"/>
</dbReference>
<feature type="domain" description="GST N-terminal" evidence="1">
    <location>
        <begin position="2"/>
        <end position="81"/>
    </location>
</feature>
<dbReference type="AlphaFoldDB" id="A0A5J5FB47"/>
<dbReference type="EMBL" id="VXIS01000005">
    <property type="protein sequence ID" value="KAA8914531.1"/>
    <property type="molecule type" value="Genomic_DNA"/>
</dbReference>
<evidence type="ECO:0000259" key="1">
    <source>
        <dbReference type="PROSITE" id="PS50404"/>
    </source>
</evidence>
<gene>
    <name evidence="3" type="ORF">FN846DRAFT_1026321</name>
</gene>
<dbReference type="Gene3D" id="3.40.30.10">
    <property type="entry name" value="Glutaredoxin"/>
    <property type="match status" value="1"/>
</dbReference>
<dbReference type="CDD" id="cd00570">
    <property type="entry name" value="GST_N_family"/>
    <property type="match status" value="1"/>
</dbReference>
<dbReference type="PANTHER" id="PTHR43968">
    <property type="match status" value="1"/>
</dbReference>
<evidence type="ECO:0000259" key="2">
    <source>
        <dbReference type="PROSITE" id="PS50405"/>
    </source>
</evidence>
<dbReference type="GO" id="GO:0005737">
    <property type="term" value="C:cytoplasm"/>
    <property type="evidence" value="ECO:0007669"/>
    <property type="project" value="TreeGrafter"/>
</dbReference>
<dbReference type="InterPro" id="IPR050983">
    <property type="entry name" value="GST_Omega/HSP26"/>
</dbReference>
<protein>
    <submittedName>
        <fullName evidence="3">Thioredoxin-like protein</fullName>
    </submittedName>
</protein>
<dbReference type="SUPFAM" id="SSF52833">
    <property type="entry name" value="Thioredoxin-like"/>
    <property type="match status" value="1"/>
</dbReference>
<dbReference type="SFLD" id="SFLDG00358">
    <property type="entry name" value="Main_(cytGST)"/>
    <property type="match status" value="1"/>
</dbReference>
<dbReference type="InterPro" id="IPR004045">
    <property type="entry name" value="Glutathione_S-Trfase_N"/>
</dbReference>
<evidence type="ECO:0000313" key="3">
    <source>
        <dbReference type="EMBL" id="KAA8914531.1"/>
    </source>
</evidence>
<dbReference type="InterPro" id="IPR040079">
    <property type="entry name" value="Glutathione_S-Trfase"/>
</dbReference>
<proteinExistence type="predicted"/>
<comment type="caution">
    <text evidence="3">The sequence shown here is derived from an EMBL/GenBank/DDBJ whole genome shotgun (WGS) entry which is preliminary data.</text>
</comment>
<keyword evidence="4" id="KW-1185">Reference proteome</keyword>
<dbReference type="PROSITE" id="PS50405">
    <property type="entry name" value="GST_CTER"/>
    <property type="match status" value="1"/>
</dbReference>
<dbReference type="OrthoDB" id="202840at2759"/>
<evidence type="ECO:0000313" key="4">
    <source>
        <dbReference type="Proteomes" id="UP000326924"/>
    </source>
</evidence>
<dbReference type="PANTHER" id="PTHR43968:SF8">
    <property type="entry name" value="S-TRANSFERASE, PUTATIVE (AFU_ORTHOLOGUE AFUA_2G00590)-RELATED"/>
    <property type="match status" value="1"/>
</dbReference>
<organism evidence="3 4">
    <name type="scientific">Sphaerosporella brunnea</name>
    <dbReference type="NCBI Taxonomy" id="1250544"/>
    <lineage>
        <taxon>Eukaryota</taxon>
        <taxon>Fungi</taxon>
        <taxon>Dikarya</taxon>
        <taxon>Ascomycota</taxon>
        <taxon>Pezizomycotina</taxon>
        <taxon>Pezizomycetes</taxon>
        <taxon>Pezizales</taxon>
        <taxon>Pyronemataceae</taxon>
        <taxon>Sphaerosporella</taxon>
    </lineage>
</organism>
<sequence length="235" mass="26286">MAKLTLYTNRFCPWAHRAHIALAELGLEFEEVTIELDKPREPWYLEINPRGLVPALKYNDEIIIESGIITQFLADAYPSHLEPTPTSPETALKRARINLFVETFTSKVAGILYGTIILANTAQEKAAKANATIAAIKSDIAPLLQDAAPFFGGSKELTLAEVNAASFVLRIYTLGKEEYGLLPAFLLPELRKIEVWQKWVDAVLAKESVTAIFDEKANAQRWQKKLAQHQAQQKL</sequence>
<dbReference type="Pfam" id="PF02798">
    <property type="entry name" value="GST_N"/>
    <property type="match status" value="1"/>
</dbReference>
<dbReference type="Proteomes" id="UP000326924">
    <property type="component" value="Unassembled WGS sequence"/>
</dbReference>
<dbReference type="Gene3D" id="1.20.1050.10">
    <property type="match status" value="1"/>
</dbReference>
<name>A0A5J5FB47_9PEZI</name>
<dbReference type="InterPro" id="IPR036282">
    <property type="entry name" value="Glutathione-S-Trfase_C_sf"/>
</dbReference>
<dbReference type="InParanoid" id="A0A5J5FB47"/>
<reference evidence="3 4" key="1">
    <citation type="submission" date="2019-09" db="EMBL/GenBank/DDBJ databases">
        <title>Draft genome of the ectomycorrhizal ascomycete Sphaerosporella brunnea.</title>
        <authorList>
            <consortium name="DOE Joint Genome Institute"/>
            <person name="Benucci G.M."/>
            <person name="Marozzi G."/>
            <person name="Antonielli L."/>
            <person name="Sanchez S."/>
            <person name="Marco P."/>
            <person name="Wang X."/>
            <person name="Falini L.B."/>
            <person name="Barry K."/>
            <person name="Haridas S."/>
            <person name="Lipzen A."/>
            <person name="Labutti K."/>
            <person name="Grigoriev I.V."/>
            <person name="Murat C."/>
            <person name="Martin F."/>
            <person name="Albertini E."/>
            <person name="Donnini D."/>
            <person name="Bonito G."/>
        </authorList>
    </citation>
    <scope>NUCLEOTIDE SEQUENCE [LARGE SCALE GENOMIC DNA]</scope>
    <source>
        <strain evidence="3 4">Sb_GMNB300</strain>
    </source>
</reference>
<dbReference type="PROSITE" id="PS50404">
    <property type="entry name" value="GST_NTER"/>
    <property type="match status" value="1"/>
</dbReference>
<dbReference type="SUPFAM" id="SSF47616">
    <property type="entry name" value="GST C-terminal domain-like"/>
    <property type="match status" value="1"/>
</dbReference>
<dbReference type="PROSITE" id="PS51354">
    <property type="entry name" value="GLUTAREDOXIN_2"/>
    <property type="match status" value="1"/>
</dbReference>